<protein>
    <submittedName>
        <fullName evidence="1">Casein kinase II subunit alpha, chloroplastic-like</fullName>
    </submittedName>
</protein>
<organism evidence="1 2">
    <name type="scientific">Gossypium australe</name>
    <dbReference type="NCBI Taxonomy" id="47621"/>
    <lineage>
        <taxon>Eukaryota</taxon>
        <taxon>Viridiplantae</taxon>
        <taxon>Streptophyta</taxon>
        <taxon>Embryophyta</taxon>
        <taxon>Tracheophyta</taxon>
        <taxon>Spermatophyta</taxon>
        <taxon>Magnoliopsida</taxon>
        <taxon>eudicotyledons</taxon>
        <taxon>Gunneridae</taxon>
        <taxon>Pentapetalae</taxon>
        <taxon>rosids</taxon>
        <taxon>malvids</taxon>
        <taxon>Malvales</taxon>
        <taxon>Malvaceae</taxon>
        <taxon>Malvoideae</taxon>
        <taxon>Gossypium</taxon>
    </lineage>
</organism>
<accession>A0A5B6VBU4</accession>
<dbReference type="EMBL" id="SMMG02000007">
    <property type="protein sequence ID" value="KAA3466622.1"/>
    <property type="molecule type" value="Genomic_DNA"/>
</dbReference>
<dbReference type="Proteomes" id="UP000325315">
    <property type="component" value="Unassembled WGS sequence"/>
</dbReference>
<evidence type="ECO:0000313" key="1">
    <source>
        <dbReference type="EMBL" id="KAA3466622.1"/>
    </source>
</evidence>
<name>A0A5B6VBU4_9ROSI</name>
<dbReference type="OrthoDB" id="1305902at2759"/>
<dbReference type="GO" id="GO:0016301">
    <property type="term" value="F:kinase activity"/>
    <property type="evidence" value="ECO:0007669"/>
    <property type="project" value="UniProtKB-KW"/>
</dbReference>
<comment type="caution">
    <text evidence="1">The sequence shown here is derived from an EMBL/GenBank/DDBJ whole genome shotgun (WGS) entry which is preliminary data.</text>
</comment>
<gene>
    <name evidence="1" type="ORF">EPI10_001701</name>
</gene>
<keyword evidence="1" id="KW-0418">Kinase</keyword>
<sequence>MDHAFSWLDLQTLGSITTWNIFYNGLDANSRSSLDGAAGGVLMNRTYEDAYELIENMVMNSCKWPNVQFAYG</sequence>
<reference evidence="2" key="1">
    <citation type="journal article" date="2019" name="Plant Biotechnol. J.">
        <title>Genome sequencing of the Australian wild diploid species Gossypium australe highlights disease resistance and delayed gland morphogenesis.</title>
        <authorList>
            <person name="Cai Y."/>
            <person name="Cai X."/>
            <person name="Wang Q."/>
            <person name="Wang P."/>
            <person name="Zhang Y."/>
            <person name="Cai C."/>
            <person name="Xu Y."/>
            <person name="Wang K."/>
            <person name="Zhou Z."/>
            <person name="Wang C."/>
            <person name="Geng S."/>
            <person name="Li B."/>
            <person name="Dong Q."/>
            <person name="Hou Y."/>
            <person name="Wang H."/>
            <person name="Ai P."/>
            <person name="Liu Z."/>
            <person name="Yi F."/>
            <person name="Sun M."/>
            <person name="An G."/>
            <person name="Cheng J."/>
            <person name="Zhang Y."/>
            <person name="Shi Q."/>
            <person name="Xie Y."/>
            <person name="Shi X."/>
            <person name="Chang Y."/>
            <person name="Huang F."/>
            <person name="Chen Y."/>
            <person name="Hong S."/>
            <person name="Mi L."/>
            <person name="Sun Q."/>
            <person name="Zhang L."/>
            <person name="Zhou B."/>
            <person name="Peng R."/>
            <person name="Zhang X."/>
            <person name="Liu F."/>
        </authorList>
    </citation>
    <scope>NUCLEOTIDE SEQUENCE [LARGE SCALE GENOMIC DNA]</scope>
    <source>
        <strain evidence="2">cv. PA1801</strain>
    </source>
</reference>
<evidence type="ECO:0000313" key="2">
    <source>
        <dbReference type="Proteomes" id="UP000325315"/>
    </source>
</evidence>
<proteinExistence type="predicted"/>
<keyword evidence="2" id="KW-1185">Reference proteome</keyword>
<dbReference type="AlphaFoldDB" id="A0A5B6VBU4"/>
<keyword evidence="1" id="KW-0808">Transferase</keyword>